<dbReference type="Proteomes" id="UP001501257">
    <property type="component" value="Unassembled WGS sequence"/>
</dbReference>
<protein>
    <submittedName>
        <fullName evidence="2">Serine hydrolase domain-containing protein</fullName>
    </submittedName>
</protein>
<evidence type="ECO:0000313" key="3">
    <source>
        <dbReference type="Proteomes" id="UP001501257"/>
    </source>
</evidence>
<dbReference type="PANTHER" id="PTHR43319">
    <property type="entry name" value="BETA-LACTAMASE-RELATED"/>
    <property type="match status" value="1"/>
</dbReference>
<sequence length="390" mass="40816">MIPAAQTGASAHNHGLPDEGFGELAGIFSRHLENAKGGMAFCVYRDGKALARFYGGGTVKSGGAPAQGAAAPGGWNEGTLAMLFSGTKGIVATVAAILIDRGLLDPGSTVASYWPEFAAAGKSDVTVAQLLSHTVGLIYVDPEPADRYDNRAQAAVLAAQEPLWTPGTKVAYHALTYGYLAAELFFRVTGKGPGELVRELVADPLDLEIHLGLPESLDSRIATVFRPDNYAISTMLKDPERRKIIERMYAGSLLGDDDPFNSPAERRSELAASGAFATADAMASLYSSLAAPTPALVSAATLAISTSTFSEGVDAINDRPLRFGLGYELADPLGTYGPVTPAFGHSGAGGGLHGAWPQKNIGFSFLTNEMLSEDKDRRAKDLLGALATLV</sequence>
<dbReference type="EMBL" id="BAABLK010000089">
    <property type="protein sequence ID" value="GAA5228774.1"/>
    <property type="molecule type" value="Genomic_DNA"/>
</dbReference>
<reference evidence="3" key="1">
    <citation type="journal article" date="2019" name="Int. J. Syst. Evol. Microbiol.">
        <title>The Global Catalogue of Microorganisms (GCM) 10K type strain sequencing project: providing services to taxonomists for standard genome sequencing and annotation.</title>
        <authorList>
            <consortium name="The Broad Institute Genomics Platform"/>
            <consortium name="The Broad Institute Genome Sequencing Center for Infectious Disease"/>
            <person name="Wu L."/>
            <person name="Ma J."/>
        </authorList>
    </citation>
    <scope>NUCLEOTIDE SEQUENCE [LARGE SCALE GENOMIC DNA]</scope>
    <source>
        <strain evidence="3">JCM 18952</strain>
    </source>
</reference>
<dbReference type="GO" id="GO:0016787">
    <property type="term" value="F:hydrolase activity"/>
    <property type="evidence" value="ECO:0007669"/>
    <property type="project" value="UniProtKB-KW"/>
</dbReference>
<organism evidence="2 3">
    <name type="scientific">Paeniglutamicibacter antarcticus</name>
    <dbReference type="NCBI Taxonomy" id="494023"/>
    <lineage>
        <taxon>Bacteria</taxon>
        <taxon>Bacillati</taxon>
        <taxon>Actinomycetota</taxon>
        <taxon>Actinomycetes</taxon>
        <taxon>Micrococcales</taxon>
        <taxon>Micrococcaceae</taxon>
        <taxon>Paeniglutamicibacter</taxon>
    </lineage>
</organism>
<dbReference type="Pfam" id="PF00144">
    <property type="entry name" value="Beta-lactamase"/>
    <property type="match status" value="1"/>
</dbReference>
<dbReference type="RefSeq" id="WP_210100214.1">
    <property type="nucleotide sequence ID" value="NZ_BAABLK010000089.1"/>
</dbReference>
<keyword evidence="3" id="KW-1185">Reference proteome</keyword>
<evidence type="ECO:0000259" key="1">
    <source>
        <dbReference type="Pfam" id="PF00144"/>
    </source>
</evidence>
<gene>
    <name evidence="2" type="ORF">GCM10025778_33130</name>
</gene>
<name>A0ABP9TUF7_9MICC</name>
<accession>A0ABP9TUF7</accession>
<evidence type="ECO:0000313" key="2">
    <source>
        <dbReference type="EMBL" id="GAA5228774.1"/>
    </source>
</evidence>
<dbReference type="InterPro" id="IPR012338">
    <property type="entry name" value="Beta-lactam/transpept-like"/>
</dbReference>
<dbReference type="SUPFAM" id="SSF56601">
    <property type="entry name" value="beta-lactamase/transpeptidase-like"/>
    <property type="match status" value="1"/>
</dbReference>
<comment type="caution">
    <text evidence="2">The sequence shown here is derived from an EMBL/GenBank/DDBJ whole genome shotgun (WGS) entry which is preliminary data.</text>
</comment>
<dbReference type="PANTHER" id="PTHR43319:SF3">
    <property type="entry name" value="BETA-LACTAMASE-RELATED DOMAIN-CONTAINING PROTEIN"/>
    <property type="match status" value="1"/>
</dbReference>
<proteinExistence type="predicted"/>
<feature type="domain" description="Beta-lactamase-related" evidence="1">
    <location>
        <begin position="34"/>
        <end position="382"/>
    </location>
</feature>
<dbReference type="InterPro" id="IPR052907">
    <property type="entry name" value="Beta-lactamase/esterase"/>
</dbReference>
<dbReference type="InterPro" id="IPR001466">
    <property type="entry name" value="Beta-lactam-related"/>
</dbReference>
<keyword evidence="2" id="KW-0378">Hydrolase</keyword>
<dbReference type="Gene3D" id="3.40.710.10">
    <property type="entry name" value="DD-peptidase/beta-lactamase superfamily"/>
    <property type="match status" value="1"/>
</dbReference>